<evidence type="ECO:0000256" key="1">
    <source>
        <dbReference type="SAM" id="MobiDB-lite"/>
    </source>
</evidence>
<feature type="non-terminal residue" evidence="3">
    <location>
        <position position="1"/>
    </location>
</feature>
<organism evidence="3 4">
    <name type="scientific">Pleurodeles waltl</name>
    <name type="common">Iberian ribbed newt</name>
    <dbReference type="NCBI Taxonomy" id="8319"/>
    <lineage>
        <taxon>Eukaryota</taxon>
        <taxon>Metazoa</taxon>
        <taxon>Chordata</taxon>
        <taxon>Craniata</taxon>
        <taxon>Vertebrata</taxon>
        <taxon>Euteleostomi</taxon>
        <taxon>Amphibia</taxon>
        <taxon>Batrachia</taxon>
        <taxon>Caudata</taxon>
        <taxon>Salamandroidea</taxon>
        <taxon>Salamandridae</taxon>
        <taxon>Pleurodelinae</taxon>
        <taxon>Pleurodeles</taxon>
    </lineage>
</organism>
<evidence type="ECO:0008006" key="5">
    <source>
        <dbReference type="Google" id="ProtNLM"/>
    </source>
</evidence>
<feature type="compositionally biased region" description="Basic residues" evidence="1">
    <location>
        <begin position="46"/>
        <end position="69"/>
    </location>
</feature>
<feature type="chain" id="PRO_5044000910" description="Secreted protein" evidence="2">
    <location>
        <begin position="21"/>
        <end position="81"/>
    </location>
</feature>
<dbReference type="AlphaFoldDB" id="A0AAV7QVY5"/>
<keyword evidence="2" id="KW-0732">Signal</keyword>
<proteinExistence type="predicted"/>
<comment type="caution">
    <text evidence="3">The sequence shown here is derived from an EMBL/GenBank/DDBJ whole genome shotgun (WGS) entry which is preliminary data.</text>
</comment>
<name>A0AAV7QVY5_PLEWA</name>
<feature type="signal peptide" evidence="2">
    <location>
        <begin position="1"/>
        <end position="20"/>
    </location>
</feature>
<keyword evidence="4" id="KW-1185">Reference proteome</keyword>
<dbReference type="Proteomes" id="UP001066276">
    <property type="component" value="Chromosome 6"/>
</dbReference>
<evidence type="ECO:0000256" key="2">
    <source>
        <dbReference type="SAM" id="SignalP"/>
    </source>
</evidence>
<evidence type="ECO:0000313" key="3">
    <source>
        <dbReference type="EMBL" id="KAJ1144218.1"/>
    </source>
</evidence>
<accession>A0AAV7QVY5</accession>
<reference evidence="3" key="1">
    <citation type="journal article" date="2022" name="bioRxiv">
        <title>Sequencing and chromosome-scale assembly of the giantPleurodeles waltlgenome.</title>
        <authorList>
            <person name="Brown T."/>
            <person name="Elewa A."/>
            <person name="Iarovenko S."/>
            <person name="Subramanian E."/>
            <person name="Araus A.J."/>
            <person name="Petzold A."/>
            <person name="Susuki M."/>
            <person name="Suzuki K.-i.T."/>
            <person name="Hayashi T."/>
            <person name="Toyoda A."/>
            <person name="Oliveira C."/>
            <person name="Osipova E."/>
            <person name="Leigh N.D."/>
            <person name="Simon A."/>
            <person name="Yun M.H."/>
        </authorList>
    </citation>
    <scope>NUCLEOTIDE SEQUENCE</scope>
    <source>
        <strain evidence="3">20211129_DDA</strain>
        <tissue evidence="3">Liver</tissue>
    </source>
</reference>
<protein>
    <recommendedName>
        <fullName evidence="5">Secreted protein</fullName>
    </recommendedName>
</protein>
<evidence type="ECO:0000313" key="4">
    <source>
        <dbReference type="Proteomes" id="UP001066276"/>
    </source>
</evidence>
<feature type="non-terminal residue" evidence="3">
    <location>
        <position position="81"/>
    </location>
</feature>
<feature type="region of interest" description="Disordered" evidence="1">
    <location>
        <begin position="42"/>
        <end position="71"/>
    </location>
</feature>
<sequence>GLRPWCFFLVSGFACPLSSPVRTCVSIFLRVPLAQPVPREAGSRITLRRREHSPPRIRRQQKNTNKKKNTLPFPHFNFVLL</sequence>
<dbReference type="EMBL" id="JANPWB010000010">
    <property type="protein sequence ID" value="KAJ1144218.1"/>
    <property type="molecule type" value="Genomic_DNA"/>
</dbReference>
<gene>
    <name evidence="3" type="ORF">NDU88_010519</name>
</gene>